<dbReference type="Gene3D" id="3.30.1230.10">
    <property type="entry name" value="YlxR-like"/>
    <property type="match status" value="1"/>
</dbReference>
<evidence type="ECO:0000313" key="2">
    <source>
        <dbReference type="EMBL" id="MFC5712110.1"/>
    </source>
</evidence>
<dbReference type="Pfam" id="PF04296">
    <property type="entry name" value="YlxR"/>
    <property type="match status" value="1"/>
</dbReference>
<dbReference type="SUPFAM" id="SSF64376">
    <property type="entry name" value="YlxR-like"/>
    <property type="match status" value="1"/>
</dbReference>
<dbReference type="InterPro" id="IPR037465">
    <property type="entry name" value="YlxR"/>
</dbReference>
<evidence type="ECO:0000259" key="1">
    <source>
        <dbReference type="Pfam" id="PF04296"/>
    </source>
</evidence>
<dbReference type="PANTHER" id="PTHR34215:SF1">
    <property type="entry name" value="YLXR DOMAIN-CONTAINING PROTEIN"/>
    <property type="match status" value="1"/>
</dbReference>
<sequence>MKKRKVPLRKCIATGEMKAKKELIRVVRSPEGEVSVDPGGKMNGRGAYLTNSEESFLLAKQKDLLSRHLKVKLSAEEYDRLEQERQKAGRK</sequence>
<protein>
    <submittedName>
        <fullName evidence="2">RNase P modulator RnpM</fullName>
    </submittedName>
</protein>
<dbReference type="PANTHER" id="PTHR34215">
    <property type="entry name" value="BLL0784 PROTEIN"/>
    <property type="match status" value="1"/>
</dbReference>
<dbReference type="EMBL" id="JBHSOZ010000003">
    <property type="protein sequence ID" value="MFC5712110.1"/>
    <property type="molecule type" value="Genomic_DNA"/>
</dbReference>
<comment type="caution">
    <text evidence="2">The sequence shown here is derived from an EMBL/GenBank/DDBJ whole genome shotgun (WGS) entry which is preliminary data.</text>
</comment>
<dbReference type="RefSeq" id="WP_385939153.1">
    <property type="nucleotide sequence ID" value="NZ_JBHSOZ010000003.1"/>
</dbReference>
<dbReference type="CDD" id="cd00279">
    <property type="entry name" value="YlxR"/>
    <property type="match status" value="1"/>
</dbReference>
<dbReference type="Proteomes" id="UP001596142">
    <property type="component" value="Unassembled WGS sequence"/>
</dbReference>
<accession>A0ABW0YI79</accession>
<reference evidence="3" key="1">
    <citation type="journal article" date="2019" name="Int. J. Syst. Evol. Microbiol.">
        <title>The Global Catalogue of Microorganisms (GCM) 10K type strain sequencing project: providing services to taxonomists for standard genome sequencing and annotation.</title>
        <authorList>
            <consortium name="The Broad Institute Genomics Platform"/>
            <consortium name="The Broad Institute Genome Sequencing Center for Infectious Disease"/>
            <person name="Wu L."/>
            <person name="Ma J."/>
        </authorList>
    </citation>
    <scope>NUCLEOTIDE SEQUENCE [LARGE SCALE GENOMIC DNA]</scope>
    <source>
        <strain evidence="3">CECT 7184</strain>
    </source>
</reference>
<organism evidence="2 3">
    <name type="scientific">Thalassorhabdus alkalitolerans</name>
    <dbReference type="NCBI Taxonomy" id="2282697"/>
    <lineage>
        <taxon>Bacteria</taxon>
        <taxon>Bacillati</taxon>
        <taxon>Bacillota</taxon>
        <taxon>Bacilli</taxon>
        <taxon>Bacillales</taxon>
        <taxon>Bacillaceae</taxon>
        <taxon>Thalassorhabdus</taxon>
    </lineage>
</organism>
<feature type="domain" description="YlxR" evidence="1">
    <location>
        <begin position="9"/>
        <end position="83"/>
    </location>
</feature>
<proteinExistence type="predicted"/>
<dbReference type="InterPro" id="IPR035931">
    <property type="entry name" value="YlxR-like_sf"/>
</dbReference>
<evidence type="ECO:0000313" key="3">
    <source>
        <dbReference type="Proteomes" id="UP001596142"/>
    </source>
</evidence>
<keyword evidence="3" id="KW-1185">Reference proteome</keyword>
<gene>
    <name evidence="2" type="primary">rnpM</name>
    <name evidence="2" type="synonym">ylxR</name>
    <name evidence="2" type="ORF">ACFPU1_04910</name>
</gene>
<dbReference type="InterPro" id="IPR007393">
    <property type="entry name" value="YlxR_dom"/>
</dbReference>
<dbReference type="NCBIfam" id="NF047356">
    <property type="entry name" value="RNA_bind_RnpM"/>
    <property type="match status" value="1"/>
</dbReference>
<name>A0ABW0YI79_9BACI</name>